<keyword evidence="6 15" id="KW-0963">Cytoplasm</keyword>
<evidence type="ECO:0000256" key="4">
    <source>
        <dbReference type="ARBA" id="ARBA00022448"/>
    </source>
</evidence>
<dbReference type="HAMAP" id="MF_01382">
    <property type="entry name" value="SecA"/>
    <property type="match status" value="1"/>
</dbReference>
<evidence type="ECO:0000256" key="8">
    <source>
        <dbReference type="ARBA" id="ARBA00022741"/>
    </source>
</evidence>
<dbReference type="CDD" id="cd18803">
    <property type="entry name" value="SF2_C_secA"/>
    <property type="match status" value="1"/>
</dbReference>
<keyword evidence="22" id="KW-1185">Reference proteome</keyword>
<dbReference type="PANTHER" id="PTHR30612">
    <property type="entry name" value="SECA INNER MEMBRANE COMPONENT OF SEC PROTEIN SECRETION SYSTEM"/>
    <property type="match status" value="1"/>
</dbReference>
<dbReference type="PROSITE" id="PS51194">
    <property type="entry name" value="HELICASE_CTER"/>
    <property type="match status" value="1"/>
</dbReference>
<name>A0ABY9B4G0_9CHLR</name>
<feature type="domain" description="SecA family profile" evidence="20">
    <location>
        <begin position="4"/>
        <end position="646"/>
    </location>
</feature>
<dbReference type="InterPro" id="IPR000185">
    <property type="entry name" value="SecA"/>
</dbReference>
<keyword evidence="12 15" id="KW-1278">Translocase</keyword>
<comment type="catalytic activity">
    <reaction evidence="15">
        <text>ATP + H2O + cellular proteinSide 1 = ADP + phosphate + cellular proteinSide 2.</text>
        <dbReference type="EC" id="7.4.2.8"/>
    </reaction>
</comment>
<evidence type="ECO:0000256" key="11">
    <source>
        <dbReference type="ARBA" id="ARBA00022927"/>
    </source>
</evidence>
<dbReference type="InterPro" id="IPR004027">
    <property type="entry name" value="SEC_C_motif"/>
</dbReference>
<keyword evidence="7" id="KW-0479">Metal-binding</keyword>
<keyword evidence="5 15" id="KW-1003">Cell membrane</keyword>
<dbReference type="Gene3D" id="3.40.50.300">
    <property type="entry name" value="P-loop containing nucleotide triphosphate hydrolases"/>
    <property type="match status" value="2"/>
</dbReference>
<dbReference type="PANTHER" id="PTHR30612:SF0">
    <property type="entry name" value="CHLOROPLAST PROTEIN-TRANSPORTING ATPASE"/>
    <property type="match status" value="1"/>
</dbReference>
<evidence type="ECO:0000256" key="12">
    <source>
        <dbReference type="ARBA" id="ARBA00022967"/>
    </source>
</evidence>
<dbReference type="Gene3D" id="3.90.1440.10">
    <property type="entry name" value="SecA, preprotein cross-linking domain"/>
    <property type="match status" value="1"/>
</dbReference>
<dbReference type="Pfam" id="PF21090">
    <property type="entry name" value="P-loop_SecA"/>
    <property type="match status" value="1"/>
</dbReference>
<dbReference type="NCBIfam" id="TIGR00963">
    <property type="entry name" value="secA"/>
    <property type="match status" value="1"/>
</dbReference>
<dbReference type="InterPro" id="IPR036670">
    <property type="entry name" value="SecA_X-link_sf"/>
</dbReference>
<evidence type="ECO:0000313" key="21">
    <source>
        <dbReference type="EMBL" id="WJW68098.1"/>
    </source>
</evidence>
<dbReference type="Pfam" id="PF07517">
    <property type="entry name" value="SecA_DEAD"/>
    <property type="match status" value="1"/>
</dbReference>
<dbReference type="PROSITE" id="PS01312">
    <property type="entry name" value="SECA"/>
    <property type="match status" value="1"/>
</dbReference>
<sequence>MFKTLKNLITGGDSTDKELRKLEQIASKVINEYDQEFSKLSDEELRAKTDQFKERLNNGESLEDILPEAFATVREAAWRTRRQKHFKVQIMGGQVLHSGKIAEMKTGEGKTLVATLAAYLNALEGLGVHVITVNDYLAKRDTQWMGPIYHALGLSVAVIQSNGGNPNRPSAYMLDPTFHDPSDPSMNFLVPVSRHAAYRADITHGTNNEFGFDYLRDNMARSAEEYVQRELHYAIVDEVDNILIDEARTPLIISGPAGKADDNYYKFADILRQLREGEDRDYTIKEKERVVNLTELGLERVERMLNIPPYESIYDDKWSKYTPYLDNALKAKALYQRDREYIVRDGQVIIVDEFTGRLMEGRRYEGGLHQAIEAKERVRIQQENLTYATITLQNYFRMYEKLSGMTGTAITESEEFYKIYGLDVVPIPTNKEMKRADENDMVFKSEKSKYEAVVEEIEEMYKIGRPVLVGTTSVEKSEVLANLLQRHKIPHNVLNAKLHEKEAAIVTQAGRPGAITIATNMAGRGTDIILGGSPDSYLQDELEKRGLKAEDIGSEIYSEAEEEAQKRWEEAHERVIAAGGLHIIGTERHESRRIDNQLRGRAGRQGDPGSTRFYISLEDELMRRFGSDRIKSLLERFNFEDDQPIDFGMVGRLVEQAQTKVEGMNFDFRKHLVEFDDVMNKQRESIYDDRHRILTSEDLREQISTLIKGRLDEIVEEHTHGDQHEWDLASLFRNLGLMLRSSAIKFDRQPHDEEDQKQMVLEALEKEFNISLHDFEGKNREGIDELVSEMLDHAYNEKLERLGEENMKLFERLVLVQVYDDNWVNYLTPLEELRRGIGLRAYGQRDPLQEYRRAAFQFWNELQVNIKRDIAEKFFAYELQRAAPPPPPMQTNAPEESADNGKAKPTPAKSKKTGPNEPCPCGSGKKYKKCHGAVAAMR</sequence>
<dbReference type="InterPro" id="IPR014018">
    <property type="entry name" value="SecA_motor_DEAD"/>
</dbReference>
<dbReference type="InterPro" id="IPR036266">
    <property type="entry name" value="SecA_Wing/Scaffold_sf"/>
</dbReference>
<dbReference type="InterPro" id="IPR011115">
    <property type="entry name" value="SecA_DEAD"/>
</dbReference>
<dbReference type="PROSITE" id="PS51196">
    <property type="entry name" value="SECA_MOTOR_DEAD"/>
    <property type="match status" value="1"/>
</dbReference>
<dbReference type="PRINTS" id="PR00906">
    <property type="entry name" value="SECA"/>
</dbReference>
<comment type="cofactor">
    <cofactor evidence="1">
        <name>Zn(2+)</name>
        <dbReference type="ChEBI" id="CHEBI:29105"/>
    </cofactor>
</comment>
<dbReference type="Gene3D" id="1.10.3060.10">
    <property type="entry name" value="Helical scaffold and wing domains of SecA"/>
    <property type="match status" value="1"/>
</dbReference>
<dbReference type="SUPFAM" id="SSF52540">
    <property type="entry name" value="P-loop containing nucleoside triphosphate hydrolases"/>
    <property type="match status" value="2"/>
</dbReference>
<keyword evidence="13 15" id="KW-0811">Translocation</keyword>
<keyword evidence="8 15" id="KW-0547">Nucleotide-binding</keyword>
<comment type="function">
    <text evidence="15">Part of the Sec protein translocase complex. Interacts with the SecYEG preprotein conducting channel. Has a central role in coupling the hydrolysis of ATP to the transfer of proteins into and across the cell membrane, serving as an ATP-driven molecular motor driving the stepwise translocation of polypeptide chains across the membrane.</text>
</comment>
<reference evidence="21" key="1">
    <citation type="journal article" date="2024" name="Nature">
        <title>Anoxygenic phototroph of the Chloroflexota uses a type I reaction centre.</title>
        <authorList>
            <person name="Tsuji J.M."/>
            <person name="Shaw N.A."/>
            <person name="Nagashima S."/>
            <person name="Venkiteswaran J.J."/>
            <person name="Schiff S.L."/>
            <person name="Watanabe T."/>
            <person name="Fukui M."/>
            <person name="Hanada S."/>
            <person name="Tank M."/>
            <person name="Neufeld J.D."/>
        </authorList>
    </citation>
    <scope>NUCLEOTIDE SEQUENCE</scope>
    <source>
        <strain evidence="21">L227-S17</strain>
    </source>
</reference>
<evidence type="ECO:0000256" key="9">
    <source>
        <dbReference type="ARBA" id="ARBA00022833"/>
    </source>
</evidence>
<evidence type="ECO:0000256" key="2">
    <source>
        <dbReference type="ARBA" id="ARBA00004170"/>
    </source>
</evidence>
<dbReference type="InterPro" id="IPR027417">
    <property type="entry name" value="P-loop_NTPase"/>
</dbReference>
<dbReference type="Pfam" id="PF07516">
    <property type="entry name" value="SecA_SW"/>
    <property type="match status" value="1"/>
</dbReference>
<dbReference type="InterPro" id="IPR011116">
    <property type="entry name" value="SecA_Wing/Scaffold"/>
</dbReference>
<feature type="binding site" evidence="15">
    <location>
        <position position="89"/>
    </location>
    <ligand>
        <name>ATP</name>
        <dbReference type="ChEBI" id="CHEBI:30616"/>
    </ligand>
</feature>
<dbReference type="InterPro" id="IPR044722">
    <property type="entry name" value="SecA_SF2_C"/>
</dbReference>
<protein>
    <recommendedName>
        <fullName evidence="15 16">Protein translocase subunit SecA</fullName>
        <ecNumber evidence="15">7.4.2.8</ecNumber>
    </recommendedName>
</protein>
<evidence type="ECO:0000256" key="5">
    <source>
        <dbReference type="ARBA" id="ARBA00022475"/>
    </source>
</evidence>
<evidence type="ECO:0000256" key="15">
    <source>
        <dbReference type="HAMAP-Rule" id="MF_01382"/>
    </source>
</evidence>
<comment type="similarity">
    <text evidence="3 15 16">Belongs to the SecA family.</text>
</comment>
<gene>
    <name evidence="15 21" type="primary">secA</name>
    <name evidence="21" type="ORF">OZ401_003699</name>
</gene>
<evidence type="ECO:0000259" key="19">
    <source>
        <dbReference type="PROSITE" id="PS51194"/>
    </source>
</evidence>
<evidence type="ECO:0000256" key="3">
    <source>
        <dbReference type="ARBA" id="ARBA00007650"/>
    </source>
</evidence>
<keyword evidence="4 15" id="KW-0813">Transport</keyword>
<evidence type="ECO:0000259" key="20">
    <source>
        <dbReference type="PROSITE" id="PS51196"/>
    </source>
</evidence>
<evidence type="ECO:0000256" key="16">
    <source>
        <dbReference type="RuleBase" id="RU003874"/>
    </source>
</evidence>
<evidence type="ECO:0000256" key="17">
    <source>
        <dbReference type="SAM" id="MobiDB-lite"/>
    </source>
</evidence>
<dbReference type="Pfam" id="PF02810">
    <property type="entry name" value="SEC-C"/>
    <property type="match status" value="1"/>
</dbReference>
<dbReference type="PROSITE" id="PS51192">
    <property type="entry name" value="HELICASE_ATP_BIND_1"/>
    <property type="match status" value="1"/>
</dbReference>
<evidence type="ECO:0000256" key="10">
    <source>
        <dbReference type="ARBA" id="ARBA00022840"/>
    </source>
</evidence>
<accession>A0ABY9B4G0</accession>
<dbReference type="EC" id="7.4.2.8" evidence="15"/>
<evidence type="ECO:0000259" key="18">
    <source>
        <dbReference type="PROSITE" id="PS51192"/>
    </source>
</evidence>
<dbReference type="Pfam" id="PF01043">
    <property type="entry name" value="SecA_PP_bind"/>
    <property type="match status" value="1"/>
</dbReference>
<dbReference type="InterPro" id="IPR011130">
    <property type="entry name" value="SecA_preprotein_X-link_dom"/>
</dbReference>
<dbReference type="Proteomes" id="UP001431572">
    <property type="component" value="Chromosome 2"/>
</dbReference>
<evidence type="ECO:0000256" key="13">
    <source>
        <dbReference type="ARBA" id="ARBA00023010"/>
    </source>
</evidence>
<feature type="region of interest" description="Disordered" evidence="17">
    <location>
        <begin position="882"/>
        <end position="938"/>
    </location>
</feature>
<evidence type="ECO:0000313" key="22">
    <source>
        <dbReference type="Proteomes" id="UP001431572"/>
    </source>
</evidence>
<dbReference type="SUPFAM" id="SSF81767">
    <property type="entry name" value="Pre-protein crosslinking domain of SecA"/>
    <property type="match status" value="1"/>
</dbReference>
<dbReference type="InterPro" id="IPR014001">
    <property type="entry name" value="Helicase_ATP-bd"/>
</dbReference>
<keyword evidence="10 15" id="KW-0067">ATP-binding</keyword>
<dbReference type="RefSeq" id="WP_341470002.1">
    <property type="nucleotide sequence ID" value="NZ_CP128400.1"/>
</dbReference>
<dbReference type="SMART" id="SM00958">
    <property type="entry name" value="SecA_PP_bind"/>
    <property type="match status" value="1"/>
</dbReference>
<dbReference type="Gene3D" id="3.10.450.50">
    <property type="match status" value="1"/>
</dbReference>
<dbReference type="InterPro" id="IPR001650">
    <property type="entry name" value="Helicase_C-like"/>
</dbReference>
<feature type="binding site" evidence="15">
    <location>
        <position position="527"/>
    </location>
    <ligand>
        <name>ATP</name>
        <dbReference type="ChEBI" id="CHEBI:30616"/>
    </ligand>
</feature>
<evidence type="ECO:0000256" key="1">
    <source>
        <dbReference type="ARBA" id="ARBA00001947"/>
    </source>
</evidence>
<dbReference type="CDD" id="cd17928">
    <property type="entry name" value="DEXDc_SecA"/>
    <property type="match status" value="1"/>
</dbReference>
<proteinExistence type="inferred from homology"/>
<feature type="binding site" evidence="15">
    <location>
        <begin position="107"/>
        <end position="111"/>
    </location>
    <ligand>
        <name>ATP</name>
        <dbReference type="ChEBI" id="CHEBI:30616"/>
    </ligand>
</feature>
<keyword evidence="14 15" id="KW-0472">Membrane</keyword>
<dbReference type="SUPFAM" id="SSF81886">
    <property type="entry name" value="Helical scaffold and wing domains of SecA"/>
    <property type="match status" value="1"/>
</dbReference>
<feature type="domain" description="Helicase C-terminal" evidence="19">
    <location>
        <begin position="449"/>
        <end position="645"/>
    </location>
</feature>
<evidence type="ECO:0000256" key="14">
    <source>
        <dbReference type="ARBA" id="ARBA00023136"/>
    </source>
</evidence>
<feature type="domain" description="Helicase ATP-binding" evidence="18">
    <location>
        <begin position="91"/>
        <end position="275"/>
    </location>
</feature>
<comment type="subunit">
    <text evidence="15">Monomer and homodimer. Part of the essential Sec protein translocation apparatus which comprises SecA, SecYEG and auxiliary proteins SecDF. Other proteins may also be involved.</text>
</comment>
<keyword evidence="11 15" id="KW-0653">Protein transport</keyword>
<dbReference type="SMART" id="SM00957">
    <property type="entry name" value="SecA_DEAD"/>
    <property type="match status" value="1"/>
</dbReference>
<evidence type="ECO:0000256" key="7">
    <source>
        <dbReference type="ARBA" id="ARBA00022723"/>
    </source>
</evidence>
<dbReference type="InterPro" id="IPR020937">
    <property type="entry name" value="SecA_CS"/>
</dbReference>
<comment type="subcellular location">
    <subcellularLocation>
        <location evidence="15">Cell membrane</location>
        <topology evidence="15">Peripheral membrane protein</topology>
        <orientation evidence="15">Cytoplasmic side</orientation>
    </subcellularLocation>
    <subcellularLocation>
        <location evidence="15">Cytoplasm</location>
    </subcellularLocation>
    <subcellularLocation>
        <location evidence="2">Membrane</location>
        <topology evidence="2">Peripheral membrane protein</topology>
    </subcellularLocation>
    <text evidence="15">Distribution is 50-50.</text>
</comment>
<organism evidence="21 22">
    <name type="scientific">Candidatus Chlorohelix allophototropha</name>
    <dbReference type="NCBI Taxonomy" id="3003348"/>
    <lineage>
        <taxon>Bacteria</taxon>
        <taxon>Bacillati</taxon>
        <taxon>Chloroflexota</taxon>
        <taxon>Chloroflexia</taxon>
        <taxon>Candidatus Chloroheliales</taxon>
        <taxon>Candidatus Chloroheliaceae</taxon>
        <taxon>Candidatus Chlorohelix</taxon>
    </lineage>
</organism>
<keyword evidence="9" id="KW-0862">Zinc</keyword>
<evidence type="ECO:0000256" key="6">
    <source>
        <dbReference type="ARBA" id="ARBA00022490"/>
    </source>
</evidence>
<dbReference type="NCBIfam" id="NF009538">
    <property type="entry name" value="PRK12904.1"/>
    <property type="match status" value="1"/>
</dbReference>
<dbReference type="EMBL" id="CP128400">
    <property type="protein sequence ID" value="WJW68098.1"/>
    <property type="molecule type" value="Genomic_DNA"/>
</dbReference>